<proteinExistence type="predicted"/>
<dbReference type="InterPro" id="IPR036961">
    <property type="entry name" value="Kinesin_motor_dom_sf"/>
</dbReference>
<keyword evidence="1" id="KW-0547">Nucleotide-binding</keyword>
<evidence type="ECO:0000313" key="4">
    <source>
        <dbReference type="Proteomes" id="UP000784294"/>
    </source>
</evidence>
<dbReference type="GO" id="GO:0005524">
    <property type="term" value="F:ATP binding"/>
    <property type="evidence" value="ECO:0007669"/>
    <property type="project" value="UniProtKB-KW"/>
</dbReference>
<reference evidence="3" key="1">
    <citation type="submission" date="2018-11" db="EMBL/GenBank/DDBJ databases">
        <authorList>
            <consortium name="Pathogen Informatics"/>
        </authorList>
    </citation>
    <scope>NUCLEOTIDE SEQUENCE</scope>
</reference>
<dbReference type="Gene3D" id="3.40.850.10">
    <property type="entry name" value="Kinesin motor domain"/>
    <property type="match status" value="1"/>
</dbReference>
<organism evidence="3 4">
    <name type="scientific">Protopolystoma xenopodis</name>
    <dbReference type="NCBI Taxonomy" id="117903"/>
    <lineage>
        <taxon>Eukaryota</taxon>
        <taxon>Metazoa</taxon>
        <taxon>Spiralia</taxon>
        <taxon>Lophotrochozoa</taxon>
        <taxon>Platyhelminthes</taxon>
        <taxon>Monogenea</taxon>
        <taxon>Polyopisthocotylea</taxon>
        <taxon>Polystomatidea</taxon>
        <taxon>Polystomatidae</taxon>
        <taxon>Protopolystoma</taxon>
    </lineage>
</organism>
<dbReference type="InterPro" id="IPR027417">
    <property type="entry name" value="P-loop_NTPase"/>
</dbReference>
<name>A0A3S5FGS9_9PLAT</name>
<evidence type="ECO:0008006" key="5">
    <source>
        <dbReference type="Google" id="ProtNLM"/>
    </source>
</evidence>
<dbReference type="SUPFAM" id="SSF52540">
    <property type="entry name" value="P-loop containing nucleoside triphosphate hydrolases"/>
    <property type="match status" value="1"/>
</dbReference>
<dbReference type="OrthoDB" id="3176171at2759"/>
<evidence type="ECO:0000256" key="1">
    <source>
        <dbReference type="ARBA" id="ARBA00022741"/>
    </source>
</evidence>
<dbReference type="EMBL" id="CAAALY010263745">
    <property type="protein sequence ID" value="VEL40118.1"/>
    <property type="molecule type" value="Genomic_DNA"/>
</dbReference>
<evidence type="ECO:0000313" key="3">
    <source>
        <dbReference type="EMBL" id="VEL40118.1"/>
    </source>
</evidence>
<sequence>MSPKDSGQNIRVVIRCRYGRPGSGKTYTMTRERSDTLQYGWEMDPVAGLVPRALSHIFYYLESIVSLLSYIFC</sequence>
<accession>A0A3S5FGS9</accession>
<protein>
    <recommendedName>
        <fullName evidence="5">Kinesin motor domain-containing protein</fullName>
    </recommendedName>
</protein>
<dbReference type="Proteomes" id="UP000784294">
    <property type="component" value="Unassembled WGS sequence"/>
</dbReference>
<keyword evidence="2" id="KW-0067">ATP-binding</keyword>
<evidence type="ECO:0000256" key="2">
    <source>
        <dbReference type="ARBA" id="ARBA00022840"/>
    </source>
</evidence>
<comment type="caution">
    <text evidence="3">The sequence shown here is derived from an EMBL/GenBank/DDBJ whole genome shotgun (WGS) entry which is preliminary data.</text>
</comment>
<keyword evidence="4" id="KW-1185">Reference proteome</keyword>
<gene>
    <name evidence="3" type="ORF">PXEA_LOCUS33558</name>
</gene>
<dbReference type="AlphaFoldDB" id="A0A3S5FGS9"/>